<dbReference type="SUPFAM" id="SSF51905">
    <property type="entry name" value="FAD/NAD(P)-binding domain"/>
    <property type="match status" value="5"/>
</dbReference>
<dbReference type="PANTHER" id="PTHR42877">
    <property type="entry name" value="L-ORNITHINE N(5)-MONOOXYGENASE-RELATED"/>
    <property type="match status" value="1"/>
</dbReference>
<dbReference type="EMBL" id="JAHFXS010000043">
    <property type="protein sequence ID" value="KAG9990194.1"/>
    <property type="molecule type" value="Genomic_DNA"/>
</dbReference>
<dbReference type="AlphaFoldDB" id="A0A9P8G4E2"/>
<dbReference type="GO" id="GO:0050661">
    <property type="term" value="F:NADP binding"/>
    <property type="evidence" value="ECO:0007669"/>
    <property type="project" value="InterPro"/>
</dbReference>
<dbReference type="InterPro" id="IPR036188">
    <property type="entry name" value="FAD/NAD-bd_sf"/>
</dbReference>
<reference evidence="6" key="1">
    <citation type="journal article" date="2021" name="J Fungi (Basel)">
        <title>Virulence traits and population genomics of the black yeast Aureobasidium melanogenum.</title>
        <authorList>
            <person name="Cernosa A."/>
            <person name="Sun X."/>
            <person name="Gostincar C."/>
            <person name="Fang C."/>
            <person name="Gunde-Cimerman N."/>
            <person name="Song Z."/>
        </authorList>
    </citation>
    <scope>NUCLEOTIDE SEQUENCE</scope>
    <source>
        <strain evidence="6">EXF-9298</strain>
    </source>
</reference>
<dbReference type="GO" id="GO:0050660">
    <property type="term" value="F:flavin adenine dinucleotide binding"/>
    <property type="evidence" value="ECO:0007669"/>
    <property type="project" value="InterPro"/>
</dbReference>
<evidence type="ECO:0000313" key="7">
    <source>
        <dbReference type="Proteomes" id="UP000729357"/>
    </source>
</evidence>
<dbReference type="GO" id="GO:0004499">
    <property type="term" value="F:N,N-dimethylaniline monooxygenase activity"/>
    <property type="evidence" value="ECO:0007669"/>
    <property type="project" value="InterPro"/>
</dbReference>
<evidence type="ECO:0000256" key="2">
    <source>
        <dbReference type="ARBA" id="ARBA00022630"/>
    </source>
</evidence>
<feature type="compositionally biased region" description="Basic and acidic residues" evidence="5">
    <location>
        <begin position="338"/>
        <end position="347"/>
    </location>
</feature>
<dbReference type="Pfam" id="PF00743">
    <property type="entry name" value="FMO-like"/>
    <property type="match status" value="2"/>
</dbReference>
<comment type="caution">
    <text evidence="6">The sequence shown here is derived from an EMBL/GenBank/DDBJ whole genome shotgun (WGS) entry which is preliminary data.</text>
</comment>
<dbReference type="Gene3D" id="3.50.50.60">
    <property type="entry name" value="FAD/NAD(P)-binding domain"/>
    <property type="match status" value="4"/>
</dbReference>
<dbReference type="PANTHER" id="PTHR42877:SF7">
    <property type="entry name" value="FLAVIN-BINDING MONOOXYGENASE-RELATED"/>
    <property type="match status" value="1"/>
</dbReference>
<accession>A0A9P8G4E2</accession>
<gene>
    <name evidence="6" type="ORF">KCU98_g1325</name>
</gene>
<evidence type="ECO:0000256" key="3">
    <source>
        <dbReference type="ARBA" id="ARBA00022827"/>
    </source>
</evidence>
<keyword evidence="7" id="KW-1185">Reference proteome</keyword>
<protein>
    <submittedName>
        <fullName evidence="6">FAD/NAD(P)-binding domain-containing protein</fullName>
    </submittedName>
</protein>
<evidence type="ECO:0000256" key="5">
    <source>
        <dbReference type="SAM" id="MobiDB-lite"/>
    </source>
</evidence>
<proteinExistence type="inferred from homology"/>
<keyword evidence="4" id="KW-0560">Oxidoreductase</keyword>
<dbReference type="Proteomes" id="UP000729357">
    <property type="component" value="Unassembled WGS sequence"/>
</dbReference>
<dbReference type="InterPro" id="IPR020946">
    <property type="entry name" value="Flavin_mOase-like"/>
</dbReference>
<evidence type="ECO:0000313" key="6">
    <source>
        <dbReference type="EMBL" id="KAG9990194.1"/>
    </source>
</evidence>
<comment type="similarity">
    <text evidence="1">Belongs to the FAD-binding monooxygenase family.</text>
</comment>
<dbReference type="InterPro" id="IPR051209">
    <property type="entry name" value="FAD-bind_Monooxygenase_sf"/>
</dbReference>
<organism evidence="6 7">
    <name type="scientific">Aureobasidium melanogenum</name>
    <name type="common">Aureobasidium pullulans var. melanogenum</name>
    <dbReference type="NCBI Taxonomy" id="46634"/>
    <lineage>
        <taxon>Eukaryota</taxon>
        <taxon>Fungi</taxon>
        <taxon>Dikarya</taxon>
        <taxon>Ascomycota</taxon>
        <taxon>Pezizomycotina</taxon>
        <taxon>Dothideomycetes</taxon>
        <taxon>Dothideomycetidae</taxon>
        <taxon>Dothideales</taxon>
        <taxon>Saccotheciaceae</taxon>
        <taxon>Aureobasidium</taxon>
    </lineage>
</organism>
<evidence type="ECO:0000256" key="1">
    <source>
        <dbReference type="ARBA" id="ARBA00010139"/>
    </source>
</evidence>
<keyword evidence="2" id="KW-0285">Flavoprotein</keyword>
<sequence>MDERKSVFVAIVGAGMSGITMAAQILKQNALTRDEFKIFDGNDDYGGVWQANQYPGAACDVPSHAYVLRFHLKPDWSKEYAEQAEIQQYYADVAKAYRLRESTVFSTKVISATWNETTLKYDMVVMDKKTGKKSEWTANVVINAGGQFSKPKYANIPGAKDFKGEQWHTSDWHEGMDVKGKRVAIIGTGPSTAQVAPRIAPLTKELTIYQRSATYCMPRQDHPHPAWRINLFKWLPFTLYIYHIWWYLSIEGRKKMWLSGTKENAQMRDIALAHLESKVKDPKTRQKLTPQHEFGCKRILILDDWYPMFNRPNVKLITDRPVKITENGIVSKPPGEVKPSENQEKPGDAWLENNVVEDAQSQETKIDVLIWGTGFDMTHQGSHFQLYGLGGVSLEELWGDSPRAYYSVAVNKFPNFMMMLGPNSANFWSNLTTLVEIQAKYNVQLIKRIKAECDTNGPYAMNVTAEAQDAYNKEIQGKMGNIAILSPGCNNYYTNSTGEATYWGPLRGWVYAWRLLWPKTNHYTVAVDMAVTNGDKPDEKSAADLYAANANFVDPKLTNLPPLYGHCIDDLRPIKVICIGAGFSGILAGIRFPQRVPNLDFTIYEKNEEVGGTWFENRYPGVRCDVPSAAYQYTFESNTQWSEYYCKGGEINEYLKRTAHKYGVYKYIKFKTELKGATWQEDTGKWVVDLQNLLTGETFTDDCDFLITATGILNKWKWPSIEGRESYTGRMVHSANWDPDLTMDKIKGKKVALIGAGSSGIQILPQIQPHAEVVDHYMASQTWISPIGFGSQELTDRGAIGNFKHSQEELDSFRDNPEAYAKFRSKVEKMVNAAALVTLHGSPLQQNFQAINREAMANKLAKKPEIMRVLEPSWPPGCRRLTPGPGYLEALVEDNVNFVSTKIKRFTANGIETVDGKTRDVDLVICATGFDTTCKGPPLVGRGGRELNDVWEPYPKSYWGICPPEMPNMFRFIGPNGASGTGGLIHLLECACEFMIRVVQKAQREYIMSMMPKMEAIDTFTEHVDLYFTKTIYTQPCKSWMKRGKEDGRVITIWPGSALHAAYAYENPRWEDFEYTHHKLAQGNYMAWLGNGLTMLQERNEHTTEYLDTVDKPPVINELDDHSSNGVGRLIHDLVAPDGI</sequence>
<keyword evidence="3" id="KW-0274">FAD</keyword>
<feature type="non-terminal residue" evidence="6">
    <location>
        <position position="1"/>
    </location>
</feature>
<name>A0A9P8G4E2_AURME</name>
<evidence type="ECO:0000256" key="4">
    <source>
        <dbReference type="ARBA" id="ARBA00023002"/>
    </source>
</evidence>
<reference evidence="6" key="2">
    <citation type="submission" date="2021-08" db="EMBL/GenBank/DDBJ databases">
        <authorList>
            <person name="Gostincar C."/>
            <person name="Sun X."/>
            <person name="Song Z."/>
            <person name="Gunde-Cimerman N."/>
        </authorList>
    </citation>
    <scope>NUCLEOTIDE SEQUENCE</scope>
    <source>
        <strain evidence="6">EXF-9298</strain>
    </source>
</reference>
<feature type="region of interest" description="Disordered" evidence="5">
    <location>
        <begin position="328"/>
        <end position="347"/>
    </location>
</feature>